<dbReference type="Proteomes" id="UP001597417">
    <property type="component" value="Unassembled WGS sequence"/>
</dbReference>
<dbReference type="RefSeq" id="WP_378259984.1">
    <property type="nucleotide sequence ID" value="NZ_JBHUKR010000001.1"/>
</dbReference>
<gene>
    <name evidence="2" type="ORF">ACFSXZ_00405</name>
</gene>
<organism evidence="2 3">
    <name type="scientific">Amycolatopsis pigmentata</name>
    <dbReference type="NCBI Taxonomy" id="450801"/>
    <lineage>
        <taxon>Bacteria</taxon>
        <taxon>Bacillati</taxon>
        <taxon>Actinomycetota</taxon>
        <taxon>Actinomycetes</taxon>
        <taxon>Pseudonocardiales</taxon>
        <taxon>Pseudonocardiaceae</taxon>
        <taxon>Amycolatopsis</taxon>
    </lineage>
</organism>
<reference evidence="3" key="1">
    <citation type="journal article" date="2019" name="Int. J. Syst. Evol. Microbiol.">
        <title>The Global Catalogue of Microorganisms (GCM) 10K type strain sequencing project: providing services to taxonomists for standard genome sequencing and annotation.</title>
        <authorList>
            <consortium name="The Broad Institute Genomics Platform"/>
            <consortium name="The Broad Institute Genome Sequencing Center for Infectious Disease"/>
            <person name="Wu L."/>
            <person name="Ma J."/>
        </authorList>
    </citation>
    <scope>NUCLEOTIDE SEQUENCE [LARGE SCALE GENOMIC DNA]</scope>
    <source>
        <strain evidence="3">CGMCC 4.7645</strain>
    </source>
</reference>
<proteinExistence type="predicted"/>
<sequence>MPSVVAASTDEVLEACAAVDTSGEQPSMGPRISAAPPPRVQRHPDHRDRMSDG</sequence>
<comment type="caution">
    <text evidence="2">The sequence shown here is derived from an EMBL/GenBank/DDBJ whole genome shotgun (WGS) entry which is preliminary data.</text>
</comment>
<feature type="region of interest" description="Disordered" evidence="1">
    <location>
        <begin position="20"/>
        <end position="53"/>
    </location>
</feature>
<evidence type="ECO:0000313" key="2">
    <source>
        <dbReference type="EMBL" id="MFD2414789.1"/>
    </source>
</evidence>
<feature type="compositionally biased region" description="Basic and acidic residues" evidence="1">
    <location>
        <begin position="42"/>
        <end position="53"/>
    </location>
</feature>
<name>A0ABW5FIG5_9PSEU</name>
<accession>A0ABW5FIG5</accession>
<dbReference type="EMBL" id="JBHUKR010000001">
    <property type="protein sequence ID" value="MFD2414789.1"/>
    <property type="molecule type" value="Genomic_DNA"/>
</dbReference>
<keyword evidence="3" id="KW-1185">Reference proteome</keyword>
<evidence type="ECO:0000313" key="3">
    <source>
        <dbReference type="Proteomes" id="UP001597417"/>
    </source>
</evidence>
<evidence type="ECO:0000256" key="1">
    <source>
        <dbReference type="SAM" id="MobiDB-lite"/>
    </source>
</evidence>
<protein>
    <submittedName>
        <fullName evidence="2">Uncharacterized protein</fullName>
    </submittedName>
</protein>